<comment type="caution">
    <text evidence="6">The sequence shown here is derived from an EMBL/GenBank/DDBJ whole genome shotgun (WGS) entry which is preliminary data.</text>
</comment>
<organism evidence="6 7">
    <name type="scientific">Faecalicoccus pleomorphus</name>
    <dbReference type="NCBI Taxonomy" id="1323"/>
    <lineage>
        <taxon>Bacteria</taxon>
        <taxon>Bacillati</taxon>
        <taxon>Bacillota</taxon>
        <taxon>Erysipelotrichia</taxon>
        <taxon>Erysipelotrichales</taxon>
        <taxon>Erysipelotrichaceae</taxon>
        <taxon>Faecalicoccus</taxon>
    </lineage>
</organism>
<evidence type="ECO:0000259" key="5">
    <source>
        <dbReference type="Pfam" id="PF13614"/>
    </source>
</evidence>
<dbReference type="Proteomes" id="UP000260721">
    <property type="component" value="Unassembled WGS sequence"/>
</dbReference>
<dbReference type="Gene3D" id="3.40.50.300">
    <property type="entry name" value="P-loop containing nucleotide triphosphate hydrolases"/>
    <property type="match status" value="1"/>
</dbReference>
<evidence type="ECO:0000313" key="7">
    <source>
        <dbReference type="Proteomes" id="UP000260721"/>
    </source>
</evidence>
<evidence type="ECO:0000256" key="1">
    <source>
        <dbReference type="ARBA" id="ARBA00006976"/>
    </source>
</evidence>
<dbReference type="InterPro" id="IPR027417">
    <property type="entry name" value="P-loop_NTPase"/>
</dbReference>
<comment type="similarity">
    <text evidence="1">Belongs to the ParA family.</text>
</comment>
<reference evidence="6 7" key="1">
    <citation type="submission" date="2018-08" db="EMBL/GenBank/DDBJ databases">
        <title>A genome reference for cultivated species of the human gut microbiota.</title>
        <authorList>
            <person name="Zou Y."/>
            <person name="Xue W."/>
            <person name="Luo G."/>
        </authorList>
    </citation>
    <scope>NUCLEOTIDE SEQUENCE [LARGE SCALE GENOMIC DNA]</scope>
    <source>
        <strain evidence="6 7">TF08-11</strain>
    </source>
</reference>
<evidence type="ECO:0000256" key="2">
    <source>
        <dbReference type="ARBA" id="ARBA00049360"/>
    </source>
</evidence>
<accession>A0A3E3DVL7</accession>
<dbReference type="SUPFAM" id="SSF52540">
    <property type="entry name" value="P-loop containing nucleoside triphosphate hydrolases"/>
    <property type="match status" value="1"/>
</dbReference>
<sequence>MTTGKVIAIANQKGGVGKTTTAVNLAAGLAQRKQKVLLVDLDPQGDVAKALGLSKQEPMKQTVSNLMLEMIVSDTCSYEKRILQCDEGFDLISSNEKLSSIEVTLGSIEDKETVLKDILTPLKNRYDFILIDCKPSLGMLTINALCAANSAIIPSQSEFLSANGTYELLKRIQKIREDGNPSLYVEGILVTMTDDRTILSRTMKEQIQTQYGFQFPVYPWTVLRRIAIAESSALGMSILKYRPESDGAQIYRKLAKEVERNAQRETGKYRDPHAR</sequence>
<dbReference type="InterPro" id="IPR050678">
    <property type="entry name" value="DNA_Partitioning_ATPase"/>
</dbReference>
<dbReference type="RefSeq" id="WP_117447161.1">
    <property type="nucleotide sequence ID" value="NZ_JBFBOW010000005.1"/>
</dbReference>
<evidence type="ECO:0000313" key="6">
    <source>
        <dbReference type="EMBL" id="RGD73263.1"/>
    </source>
</evidence>
<dbReference type="PANTHER" id="PTHR13696:SF99">
    <property type="entry name" value="COBYRINIC ACID AC-DIAMIDE SYNTHASE"/>
    <property type="match status" value="1"/>
</dbReference>
<protein>
    <recommendedName>
        <fullName evidence="4">Sporulation initiation inhibitor protein Soj</fullName>
    </recommendedName>
</protein>
<dbReference type="Pfam" id="PF13614">
    <property type="entry name" value="AAA_31"/>
    <property type="match status" value="1"/>
</dbReference>
<dbReference type="FunFam" id="3.40.50.300:FF:000285">
    <property type="entry name" value="Sporulation initiation inhibitor Soj"/>
    <property type="match status" value="1"/>
</dbReference>
<dbReference type="CDD" id="cd02042">
    <property type="entry name" value="ParAB_family"/>
    <property type="match status" value="1"/>
</dbReference>
<dbReference type="AlphaFoldDB" id="A0A3E3DVL7"/>
<comment type="subunit">
    <text evidence="3">Dimerizes in the presence of ATP but not ADP; ATP-binding is required for double-stranded (ds)DNA-binding. Interacts with DnaA.</text>
</comment>
<gene>
    <name evidence="6" type="ORF">DXC78_11575</name>
</gene>
<comment type="catalytic activity">
    <reaction evidence="2">
        <text>ATP + H2O = ADP + phosphate + H(+)</text>
        <dbReference type="Rhea" id="RHEA:13065"/>
        <dbReference type="ChEBI" id="CHEBI:15377"/>
        <dbReference type="ChEBI" id="CHEBI:15378"/>
        <dbReference type="ChEBI" id="CHEBI:30616"/>
        <dbReference type="ChEBI" id="CHEBI:43474"/>
        <dbReference type="ChEBI" id="CHEBI:456216"/>
    </reaction>
</comment>
<dbReference type="EMBL" id="QUSK01000033">
    <property type="protein sequence ID" value="RGD73263.1"/>
    <property type="molecule type" value="Genomic_DNA"/>
</dbReference>
<evidence type="ECO:0000256" key="4">
    <source>
        <dbReference type="ARBA" id="ARBA00071824"/>
    </source>
</evidence>
<evidence type="ECO:0000256" key="3">
    <source>
        <dbReference type="ARBA" id="ARBA00062323"/>
    </source>
</evidence>
<proteinExistence type="inferred from homology"/>
<dbReference type="PANTHER" id="PTHR13696">
    <property type="entry name" value="P-LOOP CONTAINING NUCLEOSIDE TRIPHOSPHATE HYDROLASE"/>
    <property type="match status" value="1"/>
</dbReference>
<feature type="domain" description="AAA" evidence="5">
    <location>
        <begin position="5"/>
        <end position="183"/>
    </location>
</feature>
<name>A0A3E3DVL7_9FIRM</name>
<dbReference type="InterPro" id="IPR025669">
    <property type="entry name" value="AAA_dom"/>
</dbReference>